<organism evidence="2 3">
    <name type="scientific">Labilithrix luteola</name>
    <dbReference type="NCBI Taxonomy" id="1391654"/>
    <lineage>
        <taxon>Bacteria</taxon>
        <taxon>Pseudomonadati</taxon>
        <taxon>Myxococcota</taxon>
        <taxon>Polyangia</taxon>
        <taxon>Polyangiales</taxon>
        <taxon>Labilitrichaceae</taxon>
        <taxon>Labilithrix</taxon>
    </lineage>
</organism>
<reference evidence="2 3" key="1">
    <citation type="submission" date="2015-08" db="EMBL/GenBank/DDBJ databases">
        <authorList>
            <person name="Babu N.S."/>
            <person name="Beckwith C.J."/>
            <person name="Beseler K.G."/>
            <person name="Brison A."/>
            <person name="Carone J.V."/>
            <person name="Caskin T.P."/>
            <person name="Diamond M."/>
            <person name="Durham M.E."/>
            <person name="Foxe J.M."/>
            <person name="Go M."/>
            <person name="Henderson B.A."/>
            <person name="Jones I.B."/>
            <person name="McGettigan J.A."/>
            <person name="Micheletti S.J."/>
            <person name="Nasrallah M.E."/>
            <person name="Ortiz D."/>
            <person name="Piller C.R."/>
            <person name="Privatt S.R."/>
            <person name="Schneider S.L."/>
            <person name="Sharp S."/>
            <person name="Smith T.C."/>
            <person name="Stanton J.D."/>
            <person name="Ullery H.E."/>
            <person name="Wilson R.J."/>
            <person name="Serrano M.G."/>
            <person name="Buck G."/>
            <person name="Lee V."/>
            <person name="Wang Y."/>
            <person name="Carvalho R."/>
            <person name="Voegtly L."/>
            <person name="Shi R."/>
            <person name="Duckworth R."/>
            <person name="Johnson A."/>
            <person name="Loviza R."/>
            <person name="Walstead R."/>
            <person name="Shah Z."/>
            <person name="Kiflezghi M."/>
            <person name="Wade K."/>
            <person name="Ball S.L."/>
            <person name="Bradley K.W."/>
            <person name="Asai D.J."/>
            <person name="Bowman C.A."/>
            <person name="Russell D.A."/>
            <person name="Pope W.H."/>
            <person name="Jacobs-Sera D."/>
            <person name="Hendrix R.W."/>
            <person name="Hatfull G.F."/>
        </authorList>
    </citation>
    <scope>NUCLEOTIDE SEQUENCE [LARGE SCALE GENOMIC DNA]</scope>
    <source>
        <strain evidence="2 3">DSM 27648</strain>
    </source>
</reference>
<dbReference type="STRING" id="1391654.AKJ09_00465"/>
<keyword evidence="3" id="KW-1185">Reference proteome</keyword>
<protein>
    <submittedName>
        <fullName evidence="2">Uncharacterized protein</fullName>
    </submittedName>
</protein>
<evidence type="ECO:0000256" key="1">
    <source>
        <dbReference type="SAM" id="MobiDB-lite"/>
    </source>
</evidence>
<sequence length="39" mass="4149">MGAAYFARHHAPRPVRAANDGQPADRRPTGLATSQRGCS</sequence>
<dbReference type="AlphaFoldDB" id="A0A0K1PK84"/>
<feature type="region of interest" description="Disordered" evidence="1">
    <location>
        <begin position="1"/>
        <end position="39"/>
    </location>
</feature>
<accession>A0A0K1PK84</accession>
<dbReference type="Proteomes" id="UP000064967">
    <property type="component" value="Chromosome"/>
</dbReference>
<dbReference type="KEGG" id="llu:AKJ09_00465"/>
<proteinExistence type="predicted"/>
<evidence type="ECO:0000313" key="2">
    <source>
        <dbReference type="EMBL" id="AKU93801.1"/>
    </source>
</evidence>
<name>A0A0K1PK84_9BACT</name>
<dbReference type="EMBL" id="CP012333">
    <property type="protein sequence ID" value="AKU93801.1"/>
    <property type="molecule type" value="Genomic_DNA"/>
</dbReference>
<evidence type="ECO:0000313" key="3">
    <source>
        <dbReference type="Proteomes" id="UP000064967"/>
    </source>
</evidence>
<gene>
    <name evidence="2" type="ORF">AKJ09_00465</name>
</gene>